<keyword evidence="1" id="KW-0732">Signal</keyword>
<dbReference type="Pfam" id="PF03843">
    <property type="entry name" value="Slp"/>
    <property type="match status" value="1"/>
</dbReference>
<comment type="caution">
    <text evidence="2">The sequence shown here is derived from an EMBL/GenBank/DDBJ whole genome shotgun (WGS) entry which is preliminary data.</text>
</comment>
<sequence>MSIRGISRYLLMMSSLLMISACASLPQELETQNPAVVTDFQTWQANPNDQQEVRLGGVIANISNLSDKTRLEIVNMPIGNAGKPMLSHEPKGRFVAYVQGFLDPVTYSEGRLITVLGDSAGTEKGSVDKYQHQFPVVNARAYHLWRVEERVIINDIDPFYPCYGFNCRVWRHPISGNSGRVIQEVK</sequence>
<dbReference type="RefSeq" id="WP_390190845.1">
    <property type="nucleotide sequence ID" value="NZ_JBHMEP010000001.1"/>
</dbReference>
<evidence type="ECO:0000313" key="3">
    <source>
        <dbReference type="Proteomes" id="UP001589645"/>
    </source>
</evidence>
<dbReference type="EMBL" id="JBHMEP010000001">
    <property type="protein sequence ID" value="MFB9134793.1"/>
    <property type="molecule type" value="Genomic_DNA"/>
</dbReference>
<protein>
    <submittedName>
        <fullName evidence="2">Slp family lipoprotein</fullName>
    </submittedName>
</protein>
<evidence type="ECO:0000313" key="2">
    <source>
        <dbReference type="EMBL" id="MFB9134793.1"/>
    </source>
</evidence>
<proteinExistence type="predicted"/>
<dbReference type="PANTHER" id="PTHR37530">
    <property type="entry name" value="OUTER MEMBRANE PROTEIN SLP"/>
    <property type="match status" value="1"/>
</dbReference>
<keyword evidence="3" id="KW-1185">Reference proteome</keyword>
<reference evidence="2 3" key="1">
    <citation type="submission" date="2024-09" db="EMBL/GenBank/DDBJ databases">
        <authorList>
            <person name="Sun Q."/>
            <person name="Mori K."/>
        </authorList>
    </citation>
    <scope>NUCLEOTIDE SEQUENCE [LARGE SCALE GENOMIC DNA]</scope>
    <source>
        <strain evidence="2 3">CECT 8064</strain>
    </source>
</reference>
<dbReference type="PROSITE" id="PS51257">
    <property type="entry name" value="PROKAR_LIPOPROTEIN"/>
    <property type="match status" value="1"/>
</dbReference>
<organism evidence="2 3">
    <name type="scientific">Vibrio olivae</name>
    <dbReference type="NCBI Taxonomy" id="1243002"/>
    <lineage>
        <taxon>Bacteria</taxon>
        <taxon>Pseudomonadati</taxon>
        <taxon>Pseudomonadota</taxon>
        <taxon>Gammaproteobacteria</taxon>
        <taxon>Vibrionales</taxon>
        <taxon>Vibrionaceae</taxon>
        <taxon>Vibrio</taxon>
    </lineage>
</organism>
<gene>
    <name evidence="2" type="ORF">ACFFUV_07350</name>
</gene>
<keyword evidence="2" id="KW-0449">Lipoprotein</keyword>
<dbReference type="PANTHER" id="PTHR37530:SF1">
    <property type="entry name" value="OUTER MEMBRANE PROTEIN SLP"/>
    <property type="match status" value="1"/>
</dbReference>
<name>A0ABV5HKP1_9VIBR</name>
<accession>A0ABV5HKP1</accession>
<evidence type="ECO:0000256" key="1">
    <source>
        <dbReference type="SAM" id="SignalP"/>
    </source>
</evidence>
<dbReference type="Proteomes" id="UP001589645">
    <property type="component" value="Unassembled WGS sequence"/>
</dbReference>
<feature type="signal peptide" evidence="1">
    <location>
        <begin position="1"/>
        <end position="23"/>
    </location>
</feature>
<feature type="chain" id="PRO_5046004776" evidence="1">
    <location>
        <begin position="24"/>
        <end position="186"/>
    </location>
</feature>
<dbReference type="NCBIfam" id="TIGR00752">
    <property type="entry name" value="slp"/>
    <property type="match status" value="1"/>
</dbReference>
<dbReference type="PIRSF" id="PIRSF004982">
    <property type="entry name" value="SlP"/>
    <property type="match status" value="1"/>
</dbReference>
<dbReference type="InterPro" id="IPR004658">
    <property type="entry name" value="OMP_Slp"/>
</dbReference>